<comment type="caution">
    <text evidence="3">The sequence shown here is derived from an EMBL/GenBank/DDBJ whole genome shotgun (WGS) entry which is preliminary data.</text>
</comment>
<dbReference type="FunFam" id="2.120.10.30:FF:000089">
    <property type="entry name" value="Calcium-dependent phosphotriesterase superfamily protein"/>
    <property type="match status" value="1"/>
</dbReference>
<keyword evidence="2" id="KW-0732">Signal</keyword>
<evidence type="ECO:0000313" key="3">
    <source>
        <dbReference type="EMBL" id="KAK7407651.1"/>
    </source>
</evidence>
<dbReference type="Proteomes" id="UP001386955">
    <property type="component" value="Unassembled WGS sequence"/>
</dbReference>
<evidence type="ECO:0000256" key="1">
    <source>
        <dbReference type="SAM" id="Phobius"/>
    </source>
</evidence>
<gene>
    <name evidence="3" type="ORF">VNO78_09632</name>
</gene>
<dbReference type="InterPro" id="IPR011042">
    <property type="entry name" value="6-blade_b-propeller_TolB-like"/>
</dbReference>
<dbReference type="PANTHER" id="PTHR31460">
    <property type="match status" value="1"/>
</dbReference>
<keyword evidence="1" id="KW-0472">Membrane</keyword>
<feature type="transmembrane region" description="Helical" evidence="1">
    <location>
        <begin position="343"/>
        <end position="361"/>
    </location>
</feature>
<accession>A0AAN9SWM7</accession>
<organism evidence="3 4">
    <name type="scientific">Psophocarpus tetragonolobus</name>
    <name type="common">Winged bean</name>
    <name type="synonym">Dolichos tetragonolobus</name>
    <dbReference type="NCBI Taxonomy" id="3891"/>
    <lineage>
        <taxon>Eukaryota</taxon>
        <taxon>Viridiplantae</taxon>
        <taxon>Streptophyta</taxon>
        <taxon>Embryophyta</taxon>
        <taxon>Tracheophyta</taxon>
        <taxon>Spermatophyta</taxon>
        <taxon>Magnoliopsida</taxon>
        <taxon>eudicotyledons</taxon>
        <taxon>Gunneridae</taxon>
        <taxon>Pentapetalae</taxon>
        <taxon>rosids</taxon>
        <taxon>fabids</taxon>
        <taxon>Fabales</taxon>
        <taxon>Fabaceae</taxon>
        <taxon>Papilionoideae</taxon>
        <taxon>50 kb inversion clade</taxon>
        <taxon>NPAAA clade</taxon>
        <taxon>indigoferoid/millettioid clade</taxon>
        <taxon>Phaseoleae</taxon>
        <taxon>Psophocarpus</taxon>
    </lineage>
</organism>
<dbReference type="AlphaFoldDB" id="A0AAN9SWM7"/>
<dbReference type="InterPro" id="IPR053224">
    <property type="entry name" value="Sensory_adhesion_molecule"/>
</dbReference>
<protein>
    <recommendedName>
        <fullName evidence="5">SMP-30/Gluconolactonase/LRE-like region domain-containing protein</fullName>
    </recommendedName>
</protein>
<keyword evidence="4" id="KW-1185">Reference proteome</keyword>
<evidence type="ECO:0008006" key="5">
    <source>
        <dbReference type="Google" id="ProtNLM"/>
    </source>
</evidence>
<keyword evidence="1" id="KW-1133">Transmembrane helix</keyword>
<dbReference type="EMBL" id="JAYMYS010000002">
    <property type="protein sequence ID" value="KAK7407651.1"/>
    <property type="molecule type" value="Genomic_DNA"/>
</dbReference>
<dbReference type="SUPFAM" id="SSF101898">
    <property type="entry name" value="NHL repeat"/>
    <property type="match status" value="1"/>
</dbReference>
<sequence length="375" mass="40748">MPTLSSKHPFPNSPSTAAAANLLFLLFAVQISTVLAGNTHVINFRSPNLFPEGLAWDPTAQHFLVGSLRQRTISAVSDAGVVETLISDLSLPENASILGLAVDSGKNRVLAAIHAPNALPPLNALGAYELRSRKRVFLTALPSAAGDEKHAIANDVATDFNGNAYVTNSGGNYMWKVNWKGEASIHSNSGKFREHAVVRDTVYSFCGLNGVVYNSKGYLLVVQSNTGKMFKVDAEEGSARLVLLNEDLMGADGVALRRDGVVLVVSSKKLWFLKSNDGWAQGVVFDAIDLDHEGFPSSVVVGERDRVYVLHGSVVEGASGNSQRDSFKIEQVSSPKESEGENVWMYVMLGIALAYFLFWRFQMKQLLSNMDKKIN</sequence>
<proteinExistence type="predicted"/>
<feature type="signal peptide" evidence="2">
    <location>
        <begin position="1"/>
        <end position="36"/>
    </location>
</feature>
<feature type="chain" id="PRO_5043022973" description="SMP-30/Gluconolactonase/LRE-like region domain-containing protein" evidence="2">
    <location>
        <begin position="37"/>
        <end position="375"/>
    </location>
</feature>
<name>A0AAN9SWM7_PSOTE</name>
<evidence type="ECO:0000313" key="4">
    <source>
        <dbReference type="Proteomes" id="UP001386955"/>
    </source>
</evidence>
<dbReference type="Gene3D" id="2.120.10.30">
    <property type="entry name" value="TolB, C-terminal domain"/>
    <property type="match status" value="1"/>
</dbReference>
<dbReference type="PANTHER" id="PTHR31460:SF3">
    <property type="entry name" value="MESOCENTIN"/>
    <property type="match status" value="1"/>
</dbReference>
<keyword evidence="1" id="KW-0812">Transmembrane</keyword>
<dbReference type="GO" id="GO:0005783">
    <property type="term" value="C:endoplasmic reticulum"/>
    <property type="evidence" value="ECO:0007669"/>
    <property type="project" value="TreeGrafter"/>
</dbReference>
<reference evidence="3 4" key="1">
    <citation type="submission" date="2024-01" db="EMBL/GenBank/DDBJ databases">
        <title>The genomes of 5 underutilized Papilionoideae crops provide insights into root nodulation and disease resistanc.</title>
        <authorList>
            <person name="Jiang F."/>
        </authorList>
    </citation>
    <scope>NUCLEOTIDE SEQUENCE [LARGE SCALE GENOMIC DNA]</scope>
    <source>
        <strain evidence="3">DUOXIRENSHENG_FW03</strain>
        <tissue evidence="3">Leaves</tissue>
    </source>
</reference>
<evidence type="ECO:0000256" key="2">
    <source>
        <dbReference type="SAM" id="SignalP"/>
    </source>
</evidence>